<dbReference type="OrthoDB" id="6886106at2"/>
<dbReference type="Proteomes" id="UP000469927">
    <property type="component" value="Unassembled WGS sequence"/>
</dbReference>
<evidence type="ECO:0000313" key="2">
    <source>
        <dbReference type="EMBL" id="PUX09656.1"/>
    </source>
</evidence>
<protein>
    <submittedName>
        <fullName evidence="2">Uncharacterized protein</fullName>
    </submittedName>
</protein>
<dbReference type="EMBL" id="WAGD01000047">
    <property type="protein sequence ID" value="KAB0875521.1"/>
    <property type="molecule type" value="Genomic_DNA"/>
</dbReference>
<comment type="caution">
    <text evidence="2">The sequence shown here is derived from an EMBL/GenBank/DDBJ whole genome shotgun (WGS) entry which is preliminary data.</text>
</comment>
<dbReference type="Proteomes" id="UP000244378">
    <property type="component" value="Unassembled WGS sequence"/>
</dbReference>
<reference evidence="2 3" key="1">
    <citation type="submission" date="2016-12" db="EMBL/GenBank/DDBJ databases">
        <title>Analysis of the Molecular Diversity Among Cronobacter Species Isolated from Filth Flies Using a Pan Genomic DNA Microarray.</title>
        <authorList>
            <person name="Pava-Ripoll M."/>
            <person name="Tall B."/>
            <person name="Farber J."/>
            <person name="Fanning S."/>
            <person name="Lehner A."/>
            <person name="Stephan R."/>
            <person name="Pagotto F."/>
            <person name="Iverson C."/>
            <person name="Ziobro G."/>
            <person name="Miller A."/>
            <person name="Pearson R."/>
            <person name="Yan Q."/>
            <person name="Kim M."/>
            <person name="Jeong S."/>
            <person name="Park J."/>
            <person name="Jun S."/>
            <person name="Choi H."/>
            <person name="Chung T."/>
            <person name="Yoo Y."/>
            <person name="Park E."/>
            <person name="Hwang S."/>
            <person name="Lee B."/>
            <person name="Sathyamoorthy V."/>
            <person name="Carter L."/>
            <person name="Mammel M."/>
            <person name="Jackson S."/>
            <person name="Kothary M."/>
            <person name="Patel I."/>
            <person name="Grim C."/>
            <person name="Gopinath G."/>
            <person name="Gangiredla J."/>
            <person name="Chase H."/>
        </authorList>
    </citation>
    <scope>NUCLEOTIDE SEQUENCE [LARGE SCALE GENOMIC DNA]</scope>
    <source>
        <strain evidence="2 3">MOD1-Md1s</strain>
    </source>
</reference>
<dbReference type="AlphaFoldDB" id="A0A2T7ALL7"/>
<reference evidence="1 4" key="2">
    <citation type="submission" date="2019-08" db="EMBL/GenBank/DDBJ databases">
        <title>Prevalence, distribution, and phylogeny of type two toxin-antitoxin genes possessed by Cronobacter species where C. sakazakii homologs follow sequence type lineages.</title>
        <authorList>
            <person name="Finkelstein S."/>
            <person name="Negrete F."/>
            <person name="Jang H."/>
            <person name="Gopinath G.R."/>
            <person name="Tall B.D."/>
        </authorList>
    </citation>
    <scope>NUCLEOTIDE SEQUENCE [LARGE SCALE GENOMIC DNA]</scope>
    <source>
        <strain evidence="1 4">MOD1_GK1257</strain>
    </source>
</reference>
<sequence length="266" mass="31146">MINLNYQGSAMELYTGSSDEKDASYLLSYLDDVLTPVSEEFFTILNNNTLKLHHVFSFNAILAHVVDYMIFIAKKKTAITRTDFIKSFDERYEVNGSKHISNKFSLLDAINNSFKHVELDKKRYKELIEKYGDLSFHCLKADNGKVFFEMPLYKFDYARVVLRPISNIFNCQLRNIIDIDDFINGRIYGSSGYGHFDYDYEPWDDIDRMIDYCNAECMDCGESDSNCDCQNFIYESKNGQFNPDTDPRFNFDDVMFNISGTREWRK</sequence>
<organism evidence="2 3">
    <name type="scientific">Cronobacter muytjensii</name>
    <dbReference type="NCBI Taxonomy" id="413501"/>
    <lineage>
        <taxon>Bacteria</taxon>
        <taxon>Pseudomonadati</taxon>
        <taxon>Pseudomonadota</taxon>
        <taxon>Gammaproteobacteria</taxon>
        <taxon>Enterobacterales</taxon>
        <taxon>Enterobacteriaceae</taxon>
        <taxon>Cronobacter</taxon>
    </lineage>
</organism>
<evidence type="ECO:0000313" key="1">
    <source>
        <dbReference type="EMBL" id="KAB0875521.1"/>
    </source>
</evidence>
<keyword evidence="4" id="KW-1185">Reference proteome</keyword>
<dbReference type="EMBL" id="MSAE01000043">
    <property type="protein sequence ID" value="PUX09656.1"/>
    <property type="molecule type" value="Genomic_DNA"/>
</dbReference>
<evidence type="ECO:0000313" key="3">
    <source>
        <dbReference type="Proteomes" id="UP000244378"/>
    </source>
</evidence>
<gene>
    <name evidence="2" type="ORF">AUN14_18580</name>
    <name evidence="1" type="ORF">FZI19_15515</name>
</gene>
<name>A0A2T7ALL7_9ENTR</name>
<evidence type="ECO:0000313" key="4">
    <source>
        <dbReference type="Proteomes" id="UP000469927"/>
    </source>
</evidence>
<proteinExistence type="predicted"/>
<accession>A0A2T7ALL7</accession>